<keyword evidence="11" id="KW-1185">Reference proteome</keyword>
<feature type="domain" description="Rieske" evidence="9">
    <location>
        <begin position="13"/>
        <end position="108"/>
    </location>
</feature>
<evidence type="ECO:0000256" key="2">
    <source>
        <dbReference type="ARBA" id="ARBA00022630"/>
    </source>
</evidence>
<dbReference type="Gene3D" id="3.30.390.30">
    <property type="match status" value="1"/>
</dbReference>
<dbReference type="Pfam" id="PF14759">
    <property type="entry name" value="Reductase_C"/>
    <property type="match status" value="1"/>
</dbReference>
<dbReference type="PRINTS" id="PR00411">
    <property type="entry name" value="PNDRDTASEI"/>
</dbReference>
<dbReference type="PANTHER" id="PTHR43557">
    <property type="entry name" value="APOPTOSIS-INDUCING FACTOR 1"/>
    <property type="match status" value="1"/>
</dbReference>
<gene>
    <name evidence="10" type="ORF">SS37A_28290</name>
</gene>
<evidence type="ECO:0000256" key="1">
    <source>
        <dbReference type="ARBA" id="ARBA00001974"/>
    </source>
</evidence>
<name>A0ABM8EBC8_9HYPH</name>
<dbReference type="InterPro" id="IPR036188">
    <property type="entry name" value="FAD/NAD-bd_sf"/>
</dbReference>
<dbReference type="InterPro" id="IPR016156">
    <property type="entry name" value="FAD/NAD-linked_Rdtase_dimer_sf"/>
</dbReference>
<dbReference type="RefSeq" id="WP_281928694.1">
    <property type="nucleotide sequence ID" value="NZ_AP027142.1"/>
</dbReference>
<accession>A0ABM8EBC8</accession>
<organism evidence="10 11">
    <name type="scientific">Methylocystis iwaonis</name>
    <dbReference type="NCBI Taxonomy" id="2885079"/>
    <lineage>
        <taxon>Bacteria</taxon>
        <taxon>Pseudomonadati</taxon>
        <taxon>Pseudomonadota</taxon>
        <taxon>Alphaproteobacteria</taxon>
        <taxon>Hyphomicrobiales</taxon>
        <taxon>Methylocystaceae</taxon>
        <taxon>Methylocystis</taxon>
    </lineage>
</organism>
<dbReference type="InterPro" id="IPR050446">
    <property type="entry name" value="FAD-oxidoreductase/Apoptosis"/>
</dbReference>
<dbReference type="EMBL" id="AP027142">
    <property type="protein sequence ID" value="BDV35300.1"/>
    <property type="molecule type" value="Genomic_DNA"/>
</dbReference>
<dbReference type="SUPFAM" id="SSF50022">
    <property type="entry name" value="ISP domain"/>
    <property type="match status" value="1"/>
</dbReference>
<keyword evidence="4" id="KW-0479">Metal-binding</keyword>
<dbReference type="PRINTS" id="PR00368">
    <property type="entry name" value="FADPNR"/>
</dbReference>
<dbReference type="PROSITE" id="PS51296">
    <property type="entry name" value="RIESKE"/>
    <property type="match status" value="1"/>
</dbReference>
<evidence type="ECO:0000256" key="7">
    <source>
        <dbReference type="ARBA" id="ARBA00023004"/>
    </source>
</evidence>
<dbReference type="CDD" id="cd03478">
    <property type="entry name" value="Rieske_AIFL_N"/>
    <property type="match status" value="1"/>
</dbReference>
<dbReference type="SUPFAM" id="SSF55424">
    <property type="entry name" value="FAD/NAD-linked reductases, dimerisation (C-terminal) domain"/>
    <property type="match status" value="1"/>
</dbReference>
<keyword evidence="8" id="KW-0411">Iron-sulfur</keyword>
<keyword evidence="6" id="KW-0560">Oxidoreductase</keyword>
<evidence type="ECO:0000256" key="5">
    <source>
        <dbReference type="ARBA" id="ARBA00022827"/>
    </source>
</evidence>
<dbReference type="InterPro" id="IPR028202">
    <property type="entry name" value="Reductase_C"/>
</dbReference>
<keyword evidence="3" id="KW-0001">2Fe-2S</keyword>
<protein>
    <submittedName>
        <fullName evidence="10">Pyridine nucleotide-disulfide oxidoreductase</fullName>
    </submittedName>
</protein>
<dbReference type="Gene3D" id="3.50.50.60">
    <property type="entry name" value="FAD/NAD(P)-binding domain"/>
    <property type="match status" value="2"/>
</dbReference>
<dbReference type="InterPro" id="IPR036922">
    <property type="entry name" value="Rieske_2Fe-2S_sf"/>
</dbReference>
<evidence type="ECO:0000256" key="6">
    <source>
        <dbReference type="ARBA" id="ARBA00023002"/>
    </source>
</evidence>
<dbReference type="Pfam" id="PF00355">
    <property type="entry name" value="Rieske"/>
    <property type="match status" value="1"/>
</dbReference>
<dbReference type="Gene3D" id="2.102.10.10">
    <property type="entry name" value="Rieske [2Fe-2S] iron-sulphur domain"/>
    <property type="match status" value="1"/>
</dbReference>
<sequence>MSESGQPEQPDFAKGVALSALDEGVPLSGSIDGGAAIMVRKGADVFVVGAECTHYHGPLAEGLVVGETIRCPWHHACFSLRTGEAIRAPAFDSLPRWRVEEVDGKIFARERLAAPMTKPAPTRAPKKIVIVGAGAAGFAAAHRLRAEGYDGALEMIGADLLAPYDRPNLSKDYLAGSAPPEWLPLREPAWYHDNGVVLHLGRQATALDVSQKLLTLDDGSSVGFDALLLATGADPVRLPIPGADRPNVFYLRQLADADRIAAACGGASRAAVVGASFIGLEVAASLRTRGLAVDVIAPEAVPMARILGPELGAHIQRLHESHGVVFHLEDTVTEIGDGALTLKSGAAVAADFVVIGIGVRPNLSLAERAGLAVDKGVLVDEYLATSAPGVYAAGDIARWPDRITGERIRVEHWVVAERQGQTAARNILGFNERFDAAPFFWSQHYDQTISYVGHAPQWDRCEVSGDPASGDCAVAYWRGARKLAVATLGRDLDSLRAEAAFEKALG</sequence>
<keyword evidence="2" id="KW-0285">Flavoprotein</keyword>
<evidence type="ECO:0000256" key="4">
    <source>
        <dbReference type="ARBA" id="ARBA00022723"/>
    </source>
</evidence>
<dbReference type="InterPro" id="IPR017941">
    <property type="entry name" value="Rieske_2Fe-2S"/>
</dbReference>
<evidence type="ECO:0000313" key="11">
    <source>
        <dbReference type="Proteomes" id="UP001317629"/>
    </source>
</evidence>
<evidence type="ECO:0000256" key="3">
    <source>
        <dbReference type="ARBA" id="ARBA00022714"/>
    </source>
</evidence>
<proteinExistence type="predicted"/>
<dbReference type="SUPFAM" id="SSF51905">
    <property type="entry name" value="FAD/NAD(P)-binding domain"/>
    <property type="match status" value="1"/>
</dbReference>
<reference evidence="10 11" key="1">
    <citation type="journal article" date="2023" name="Int. J. Syst. Evol. Microbiol.">
        <title>Methylocystis iwaonis sp. nov., a type II methane-oxidizing bacterium from surface soil of a rice paddy field in Japan, and emended description of the genus Methylocystis (ex Whittenbury et al. 1970) Bowman et al. 1993.</title>
        <authorList>
            <person name="Kaise H."/>
            <person name="Sawadogo J.B."/>
            <person name="Alam M.S."/>
            <person name="Ueno C."/>
            <person name="Dianou D."/>
            <person name="Shinjo R."/>
            <person name="Asakawa S."/>
        </authorList>
    </citation>
    <scope>NUCLEOTIDE SEQUENCE [LARGE SCALE GENOMIC DNA]</scope>
    <source>
        <strain evidence="10 11">SS37A-Re</strain>
    </source>
</reference>
<dbReference type="Pfam" id="PF07992">
    <property type="entry name" value="Pyr_redox_2"/>
    <property type="match status" value="1"/>
</dbReference>
<keyword evidence="7" id="KW-0408">Iron</keyword>
<dbReference type="PANTHER" id="PTHR43557:SF2">
    <property type="entry name" value="RIESKE DOMAIN-CONTAINING PROTEIN-RELATED"/>
    <property type="match status" value="1"/>
</dbReference>
<keyword evidence="5" id="KW-0274">FAD</keyword>
<dbReference type="Proteomes" id="UP001317629">
    <property type="component" value="Chromosome"/>
</dbReference>
<comment type="cofactor">
    <cofactor evidence="1">
        <name>FAD</name>
        <dbReference type="ChEBI" id="CHEBI:57692"/>
    </cofactor>
</comment>
<evidence type="ECO:0000313" key="10">
    <source>
        <dbReference type="EMBL" id="BDV35300.1"/>
    </source>
</evidence>
<evidence type="ECO:0000256" key="8">
    <source>
        <dbReference type="ARBA" id="ARBA00023014"/>
    </source>
</evidence>
<dbReference type="InterPro" id="IPR023753">
    <property type="entry name" value="FAD/NAD-binding_dom"/>
</dbReference>
<evidence type="ECO:0000259" key="9">
    <source>
        <dbReference type="PROSITE" id="PS51296"/>
    </source>
</evidence>